<keyword evidence="2" id="KW-1133">Transmembrane helix</keyword>
<feature type="compositionally biased region" description="Polar residues" evidence="1">
    <location>
        <begin position="36"/>
        <end position="45"/>
    </location>
</feature>
<name>A0A261FQW2_9BIFI</name>
<keyword evidence="3" id="KW-0732">Signal</keyword>
<evidence type="ECO:0000313" key="5">
    <source>
        <dbReference type="Proteomes" id="UP000216871"/>
    </source>
</evidence>
<feature type="transmembrane region" description="Helical" evidence="2">
    <location>
        <begin position="439"/>
        <end position="460"/>
    </location>
</feature>
<organism evidence="4 5">
    <name type="scientific">Bifidobacterium myosotis</name>
    <dbReference type="NCBI Taxonomy" id="1630166"/>
    <lineage>
        <taxon>Bacteria</taxon>
        <taxon>Bacillati</taxon>
        <taxon>Actinomycetota</taxon>
        <taxon>Actinomycetes</taxon>
        <taxon>Bifidobacteriales</taxon>
        <taxon>Bifidobacteriaceae</taxon>
        <taxon>Bifidobacterium</taxon>
    </lineage>
</organism>
<evidence type="ECO:0000256" key="2">
    <source>
        <dbReference type="SAM" id="Phobius"/>
    </source>
</evidence>
<dbReference type="AlphaFoldDB" id="A0A261FQW2"/>
<feature type="signal peptide" evidence="3">
    <location>
        <begin position="1"/>
        <end position="39"/>
    </location>
</feature>
<sequence length="465" mass="50524">MFTHWMPAQWRRRSIASLITLLTLTLLLALIITPTPSHADSSSPNECAKSIESDNTVEPGLSDKSEDTVPVPIAMGPYISPIVSTRVKDKAVDSESPIIDEVTSALLNSDIGWPVGLELRASGYYFEGIESNNLGTIISPETGESTSDFLARLAIEGYVPAAYGEACFTSAGQTVEAQAMTELGGTKPYFARKYGDFGTWVWAFERSRQSAGAQEYLEKDWTSSFMDDAETNSIRAPIEVTSEVSEHIVEVGASLNDTITVSGFPEDHGTFAGNGEYGFGADEPYAQISVWWAGDPDNPANDAMYEPSGSGIPEEDRNHELVTQWNVRAVNGTYSLDKGRVDGSETPVSVIAKKHGWYVFVWSFKGDDRAMPVSSSYDDPAERVFVVEPEAEEEPEEPREEIDEPEEPDKEESEDEEIEGTVQKTVAGPKQLGKTGSGVLLVTGIGVAVLSVGAIMLVAIKRRSL</sequence>
<evidence type="ECO:0000256" key="1">
    <source>
        <dbReference type="SAM" id="MobiDB-lite"/>
    </source>
</evidence>
<evidence type="ECO:0000256" key="3">
    <source>
        <dbReference type="SAM" id="SignalP"/>
    </source>
</evidence>
<keyword evidence="2" id="KW-0472">Membrane</keyword>
<reference evidence="4 5" key="1">
    <citation type="journal article" date="2017" name="BMC Genomics">
        <title>Comparative genomic and phylogenomic analyses of the Bifidobacteriaceae family.</title>
        <authorList>
            <person name="Lugli G.A."/>
            <person name="Milani C."/>
            <person name="Turroni F."/>
            <person name="Duranti S."/>
            <person name="Mancabelli L."/>
            <person name="Mangifesta M."/>
            <person name="Ferrario C."/>
            <person name="Modesto M."/>
            <person name="Mattarelli P."/>
            <person name="Jiri K."/>
            <person name="van Sinderen D."/>
            <person name="Ventura M."/>
        </authorList>
    </citation>
    <scope>NUCLEOTIDE SEQUENCE [LARGE SCALE GENOMIC DNA]</scope>
    <source>
        <strain evidence="4 5">DSM 100196</strain>
    </source>
</reference>
<dbReference type="OrthoDB" id="3242564at2"/>
<dbReference type="RefSeq" id="WP_143249074.1">
    <property type="nucleotide sequence ID" value="NZ_MWWW01000002.1"/>
</dbReference>
<dbReference type="EMBL" id="MWWW01000002">
    <property type="protein sequence ID" value="OZG61581.1"/>
    <property type="molecule type" value="Genomic_DNA"/>
</dbReference>
<keyword evidence="5" id="KW-1185">Reference proteome</keyword>
<dbReference type="Proteomes" id="UP000216871">
    <property type="component" value="Unassembled WGS sequence"/>
</dbReference>
<comment type="caution">
    <text evidence="4">The sequence shown here is derived from an EMBL/GenBank/DDBJ whole genome shotgun (WGS) entry which is preliminary data.</text>
</comment>
<feature type="region of interest" description="Disordered" evidence="1">
    <location>
        <begin position="388"/>
        <end position="429"/>
    </location>
</feature>
<protein>
    <submittedName>
        <fullName evidence="4">Cell surface protein</fullName>
    </submittedName>
</protein>
<keyword evidence="2" id="KW-0812">Transmembrane</keyword>
<evidence type="ECO:0000313" key="4">
    <source>
        <dbReference type="EMBL" id="OZG61581.1"/>
    </source>
</evidence>
<proteinExistence type="predicted"/>
<feature type="chain" id="PRO_5013125336" evidence="3">
    <location>
        <begin position="40"/>
        <end position="465"/>
    </location>
</feature>
<accession>A0A261FQW2</accession>
<feature type="compositionally biased region" description="Acidic residues" evidence="1">
    <location>
        <begin position="389"/>
        <end position="419"/>
    </location>
</feature>
<feature type="region of interest" description="Disordered" evidence="1">
    <location>
        <begin position="36"/>
        <end position="69"/>
    </location>
</feature>
<gene>
    <name evidence="4" type="ORF">BMYO_0095</name>
</gene>